<accession>A0ACD3ADF1</accession>
<protein>
    <submittedName>
        <fullName evidence="1">Glycoside hydrolase</fullName>
    </submittedName>
</protein>
<proteinExistence type="predicted"/>
<evidence type="ECO:0000313" key="1">
    <source>
        <dbReference type="EMBL" id="TFK63908.1"/>
    </source>
</evidence>
<keyword evidence="2" id="KW-1185">Reference proteome</keyword>
<dbReference type="Proteomes" id="UP000308600">
    <property type="component" value="Unassembled WGS sequence"/>
</dbReference>
<evidence type="ECO:0000313" key="2">
    <source>
        <dbReference type="Proteomes" id="UP000308600"/>
    </source>
</evidence>
<gene>
    <name evidence="1" type="ORF">BDN72DRAFT_847146</name>
</gene>
<sequence>MSTSAAPSYREVVTPRPGEEPQWTPEQLFTDRRDVKHPMRSPPPPRDIPPFPIVPNRSDGSENPWLTRTRKLYITAIVGVLAIIAIAVAVPLVLRHKKAVKDANAPVATSGTSGSVVVTEDGTKFTYINDFGGEWRYDPTNPFGPGGQPQNWSKSIDDQWIWGRDVVRGVNLGGWLVTQPYAVPSIYEKFLNAGPLPVIDEWSLSLAMGDNLQTEMEQHYSTFITEQDFADIAGAGLNWVRIPIGYWAIETQPGEPFLAQVSWKYFLKAIQWARKYGLRICLDVHGLPGSQNGWDHSGRRGVVNMMRGVMGFANAQRSLNYLRTFAQFISQKQYSNVVPVLGIANDVRMDLLGEIPVKSFYLAAYNAIRKVTGTGAGNGPYIAIHEAFRGVFVWQDFLQGADRLALDQHPSFAFNVTEQDAVSDLVRRPCDWAVATNHSSEHFGITLGGQFNGAVNDCGLWITGIGSATTYTNCTGQDDYTTWTPDTINTLKQGALAGMDALQNWFFWTWRIGNSTALGRPSSPLWHYQLGLAHGWIPKDPRDSAGHCGPLLNETASFDGGYPAYATGGDGAGTIVASQLSSYPFPPTTFEPGYNSTQISLLPTYTATGSPITLPGPTFTSAPFVDVGSGWFNAQDNDLYYVPVPQCTYRDPWNAETLSLPTAPCTAVNPTAIPTPGGSSSAPSSTASSAVITPAPTFS</sequence>
<organism evidence="1 2">
    <name type="scientific">Pluteus cervinus</name>
    <dbReference type="NCBI Taxonomy" id="181527"/>
    <lineage>
        <taxon>Eukaryota</taxon>
        <taxon>Fungi</taxon>
        <taxon>Dikarya</taxon>
        <taxon>Basidiomycota</taxon>
        <taxon>Agaricomycotina</taxon>
        <taxon>Agaricomycetes</taxon>
        <taxon>Agaricomycetidae</taxon>
        <taxon>Agaricales</taxon>
        <taxon>Pluteineae</taxon>
        <taxon>Pluteaceae</taxon>
        <taxon>Pluteus</taxon>
    </lineage>
</organism>
<keyword evidence="1" id="KW-0378">Hydrolase</keyword>
<name>A0ACD3ADF1_9AGAR</name>
<dbReference type="EMBL" id="ML208498">
    <property type="protein sequence ID" value="TFK63908.1"/>
    <property type="molecule type" value="Genomic_DNA"/>
</dbReference>
<reference evidence="1 2" key="1">
    <citation type="journal article" date="2019" name="Nat. Ecol. Evol.">
        <title>Megaphylogeny resolves global patterns of mushroom evolution.</title>
        <authorList>
            <person name="Varga T."/>
            <person name="Krizsan K."/>
            <person name="Foldi C."/>
            <person name="Dima B."/>
            <person name="Sanchez-Garcia M."/>
            <person name="Sanchez-Ramirez S."/>
            <person name="Szollosi G.J."/>
            <person name="Szarkandi J.G."/>
            <person name="Papp V."/>
            <person name="Albert L."/>
            <person name="Andreopoulos W."/>
            <person name="Angelini C."/>
            <person name="Antonin V."/>
            <person name="Barry K.W."/>
            <person name="Bougher N.L."/>
            <person name="Buchanan P."/>
            <person name="Buyck B."/>
            <person name="Bense V."/>
            <person name="Catcheside P."/>
            <person name="Chovatia M."/>
            <person name="Cooper J."/>
            <person name="Damon W."/>
            <person name="Desjardin D."/>
            <person name="Finy P."/>
            <person name="Geml J."/>
            <person name="Haridas S."/>
            <person name="Hughes K."/>
            <person name="Justo A."/>
            <person name="Karasinski D."/>
            <person name="Kautmanova I."/>
            <person name="Kiss B."/>
            <person name="Kocsube S."/>
            <person name="Kotiranta H."/>
            <person name="LaButti K.M."/>
            <person name="Lechner B.E."/>
            <person name="Liimatainen K."/>
            <person name="Lipzen A."/>
            <person name="Lukacs Z."/>
            <person name="Mihaltcheva S."/>
            <person name="Morgado L.N."/>
            <person name="Niskanen T."/>
            <person name="Noordeloos M.E."/>
            <person name="Ohm R.A."/>
            <person name="Ortiz-Santana B."/>
            <person name="Ovrebo C."/>
            <person name="Racz N."/>
            <person name="Riley R."/>
            <person name="Savchenko A."/>
            <person name="Shiryaev A."/>
            <person name="Soop K."/>
            <person name="Spirin V."/>
            <person name="Szebenyi C."/>
            <person name="Tomsovsky M."/>
            <person name="Tulloss R.E."/>
            <person name="Uehling J."/>
            <person name="Grigoriev I.V."/>
            <person name="Vagvolgyi C."/>
            <person name="Papp T."/>
            <person name="Martin F.M."/>
            <person name="Miettinen O."/>
            <person name="Hibbett D.S."/>
            <person name="Nagy L.G."/>
        </authorList>
    </citation>
    <scope>NUCLEOTIDE SEQUENCE [LARGE SCALE GENOMIC DNA]</scope>
    <source>
        <strain evidence="1 2">NL-1719</strain>
    </source>
</reference>